<feature type="compositionally biased region" description="Basic and acidic residues" evidence="9">
    <location>
        <begin position="185"/>
        <end position="218"/>
    </location>
</feature>
<dbReference type="eggNOG" id="KOG2238">
    <property type="taxonomic scope" value="Eukaryota"/>
</dbReference>
<evidence type="ECO:0000256" key="8">
    <source>
        <dbReference type="ARBA" id="ARBA00023136"/>
    </source>
</evidence>
<keyword evidence="4" id="KW-0256">Endoplasmic reticulum</keyword>
<keyword evidence="6" id="KW-0445">Lipid transport</keyword>
<evidence type="ECO:0000256" key="5">
    <source>
        <dbReference type="ARBA" id="ARBA00022989"/>
    </source>
</evidence>
<feature type="compositionally biased region" description="Low complexity" evidence="9">
    <location>
        <begin position="166"/>
        <end position="176"/>
    </location>
</feature>
<dbReference type="PANTHER" id="PTHR13466:SF0">
    <property type="entry name" value="SMP-LTD DOMAIN-CONTAINING PROTEIN"/>
    <property type="match status" value="1"/>
</dbReference>
<evidence type="ECO:0000256" key="2">
    <source>
        <dbReference type="ARBA" id="ARBA00022448"/>
    </source>
</evidence>
<feature type="compositionally biased region" description="Basic and acidic residues" evidence="9">
    <location>
        <begin position="109"/>
        <end position="127"/>
    </location>
</feature>
<evidence type="ECO:0000256" key="9">
    <source>
        <dbReference type="SAM" id="MobiDB-lite"/>
    </source>
</evidence>
<dbReference type="Proteomes" id="UP000095284">
    <property type="component" value="Unplaced"/>
</dbReference>
<feature type="compositionally biased region" description="Acidic residues" evidence="9">
    <location>
        <begin position="776"/>
        <end position="788"/>
    </location>
</feature>
<comment type="subcellular location">
    <subcellularLocation>
        <location evidence="1">Endoplasmic reticulum membrane</location>
    </subcellularLocation>
</comment>
<proteinExistence type="predicted"/>
<evidence type="ECO:0000256" key="6">
    <source>
        <dbReference type="ARBA" id="ARBA00023055"/>
    </source>
</evidence>
<keyword evidence="7" id="KW-0446">Lipid-binding</keyword>
<dbReference type="CDD" id="cd21675">
    <property type="entry name" value="SMP_TEX2"/>
    <property type="match status" value="1"/>
</dbReference>
<keyword evidence="3 10" id="KW-0812">Transmembrane</keyword>
<dbReference type="WBParaSite" id="BXY_1759500.1">
    <property type="protein sequence ID" value="BXY_1759500.1"/>
    <property type="gene ID" value="BXY_1759500"/>
</dbReference>
<evidence type="ECO:0000259" key="11">
    <source>
        <dbReference type="PROSITE" id="PS51847"/>
    </source>
</evidence>
<feature type="compositionally biased region" description="Basic and acidic residues" evidence="9">
    <location>
        <begin position="789"/>
        <end position="800"/>
    </location>
</feature>
<name>A0A1I7SX12_BURXY</name>
<evidence type="ECO:0000313" key="13">
    <source>
        <dbReference type="WBParaSite" id="BXY_1759500.1"/>
    </source>
</evidence>
<dbReference type="PROSITE" id="PS51847">
    <property type="entry name" value="SMP"/>
    <property type="match status" value="1"/>
</dbReference>
<evidence type="ECO:0000256" key="10">
    <source>
        <dbReference type="SAM" id="Phobius"/>
    </source>
</evidence>
<evidence type="ECO:0000256" key="7">
    <source>
        <dbReference type="ARBA" id="ARBA00023121"/>
    </source>
</evidence>
<evidence type="ECO:0000256" key="3">
    <source>
        <dbReference type="ARBA" id="ARBA00022692"/>
    </source>
</evidence>
<dbReference type="PANTHER" id="PTHR13466">
    <property type="entry name" value="TEX2 PROTEIN-RELATED"/>
    <property type="match status" value="1"/>
</dbReference>
<feature type="transmembrane region" description="Helical" evidence="10">
    <location>
        <begin position="259"/>
        <end position="292"/>
    </location>
</feature>
<feature type="region of interest" description="Disordered" evidence="9">
    <location>
        <begin position="108"/>
        <end position="228"/>
    </location>
</feature>
<feature type="domain" description="SMP-LTD" evidence="11">
    <location>
        <begin position="627"/>
        <end position="923"/>
    </location>
</feature>
<keyword evidence="5 10" id="KW-1133">Transmembrane helix</keyword>
<protein>
    <submittedName>
        <fullName evidence="13">SMP-LTD domain-containing protein</fullName>
    </submittedName>
</protein>
<feature type="region of interest" description="Disordered" evidence="9">
    <location>
        <begin position="769"/>
        <end position="800"/>
    </location>
</feature>
<dbReference type="InterPro" id="IPR031468">
    <property type="entry name" value="SMP_LBD"/>
</dbReference>
<reference evidence="13" key="1">
    <citation type="submission" date="2016-11" db="UniProtKB">
        <authorList>
            <consortium name="WormBaseParasite"/>
        </authorList>
    </citation>
    <scope>IDENTIFICATION</scope>
</reference>
<keyword evidence="2" id="KW-0813">Transport</keyword>
<organism evidence="12 13">
    <name type="scientific">Bursaphelenchus xylophilus</name>
    <name type="common">Pinewood nematode worm</name>
    <name type="synonym">Aphelenchoides xylophilus</name>
    <dbReference type="NCBI Taxonomy" id="6326"/>
    <lineage>
        <taxon>Eukaryota</taxon>
        <taxon>Metazoa</taxon>
        <taxon>Ecdysozoa</taxon>
        <taxon>Nematoda</taxon>
        <taxon>Chromadorea</taxon>
        <taxon>Rhabditida</taxon>
        <taxon>Tylenchina</taxon>
        <taxon>Tylenchomorpha</taxon>
        <taxon>Aphelenchoidea</taxon>
        <taxon>Aphelenchoididae</taxon>
        <taxon>Bursaphelenchus</taxon>
    </lineage>
</organism>
<evidence type="ECO:0000256" key="1">
    <source>
        <dbReference type="ARBA" id="ARBA00004586"/>
    </source>
</evidence>
<dbReference type="GO" id="GO:0006869">
    <property type="term" value="P:lipid transport"/>
    <property type="evidence" value="ECO:0007669"/>
    <property type="project" value="UniProtKB-KW"/>
</dbReference>
<evidence type="ECO:0000313" key="12">
    <source>
        <dbReference type="Proteomes" id="UP000095284"/>
    </source>
</evidence>
<evidence type="ECO:0000256" key="4">
    <source>
        <dbReference type="ARBA" id="ARBA00022824"/>
    </source>
</evidence>
<keyword evidence="8 10" id="KW-0472">Membrane</keyword>
<sequence length="937" mass="107005">MTPFFALYFNEYTEWKMAGIRVRFRSNADSDGELGLFERDEVSTSAPTQVTFGQVSVRFSEKSVENTPRRFLRMADSSSDLDLDQIFGSEKPSTSSISFPFSRSKRFRRATEGDKVPEQSPQEKVESAYEVVDDQSILSLKDSDDEKRKSQRHQNQGDKDTASENISIGTTTSGTSAHSFNGFHNESEEKKNEVISDKDSYVSTEGKPEESENEETPRIRQGADSVSPDQDAYSVEAMLHLFSEIFRRHRALPLRPYRFYVSAVLILLSAVLPSFLSGLLWGFYFAVLLFLYFCVSDPTAPLTYPGKNYVAEPEMVKKINEESQREDLPKGKRVFKGWMNILNEPYNPNTFHVNSLQTVLVRLDGKLLRISRPATALLKHGFHTDPTLTETEPKMLGQSIYDLTNARIKLRPRRLARRRWFSRKYPICIKLSSMNGELKTVRKESLFAGISEAVTEENPKEIVINDDEGGKLPERMSAVDVAREADGYLSDASSEAEEDKPLLKRSVSDANLPAASGKVQRLKRNFPSTKPKRQTRTIYLFARCAREKERWFHRLRKVCNKYQVSQDPPFERRSSICIGGDGEGEKVLSRDYFLYILHNLQFNKHLEESLLIQQKVSLEVDDTILMDLGRVKWTKPEESSGKELVLVANLIASRVFYDFCRDEYWCKQVQNKIQTKLATIHLPYFIETLELSSFDIGTAIPRIERIYKPYVDEWGVWVDYEICYKGCIKLALETRVNLMRIKKHHDSVDMADNNPLAASTASLNLRATPTRYSDSELPESPETSPDEEYGSKLKLNDNTREKKKTGRKILNLVDKIASSNIFKEASELKPIRKMMEDISSTRLMLNVEITELSGTMTINVPPPPSDRLWYSFRNPPKMSVRAIPKVGDRSVVFSTLSEWIENKIVQVLEKNLVLPNMDDTIIPVMSGNELLKGPINA</sequence>
<dbReference type="GO" id="GO:0008289">
    <property type="term" value="F:lipid binding"/>
    <property type="evidence" value="ECO:0007669"/>
    <property type="project" value="UniProtKB-KW"/>
</dbReference>
<dbReference type="AlphaFoldDB" id="A0A1I7SX12"/>
<dbReference type="GO" id="GO:0005789">
    <property type="term" value="C:endoplasmic reticulum membrane"/>
    <property type="evidence" value="ECO:0007669"/>
    <property type="project" value="UniProtKB-SubCell"/>
</dbReference>
<accession>A0A1I7SX12</accession>